<protein>
    <recommendedName>
        <fullName evidence="4">NADP-dependent oxidoreductase domain-containing protein</fullName>
    </recommendedName>
</protein>
<dbReference type="PANTHER" id="PTHR43827">
    <property type="entry name" value="2,5-DIKETO-D-GLUCONIC ACID REDUCTASE"/>
    <property type="match status" value="1"/>
</dbReference>
<keyword evidence="6" id="KW-1185">Reference proteome</keyword>
<evidence type="ECO:0000313" key="5">
    <source>
        <dbReference type="EMBL" id="PSR82069.1"/>
    </source>
</evidence>
<dbReference type="Pfam" id="PF00248">
    <property type="entry name" value="Aldo_ket_red"/>
    <property type="match status" value="1"/>
</dbReference>
<dbReference type="PANTHER" id="PTHR43827:SF3">
    <property type="entry name" value="NADP-DEPENDENT OXIDOREDUCTASE DOMAIN-CONTAINING PROTEIN"/>
    <property type="match status" value="1"/>
</dbReference>
<evidence type="ECO:0000256" key="2">
    <source>
        <dbReference type="ARBA" id="ARBA00022857"/>
    </source>
</evidence>
<evidence type="ECO:0000313" key="6">
    <source>
        <dbReference type="Proteomes" id="UP000186601"/>
    </source>
</evidence>
<dbReference type="GO" id="GO:0016616">
    <property type="term" value="F:oxidoreductase activity, acting on the CH-OH group of donors, NAD or NADP as acceptor"/>
    <property type="evidence" value="ECO:0007669"/>
    <property type="project" value="UniProtKB-ARBA"/>
</dbReference>
<name>A0A2R6P0A4_9APHY</name>
<sequence length="104" mass="11223">MPWDSLKLNDGTTIPTVAFGTWKLGNGQQTIDEVDQAISVGFNHIDTAQAYRNEEEAGAALSESGLKREDVYITTKYSGLNGLDIETSINNSLKNASIPSVATF</sequence>
<keyword evidence="3" id="KW-0560">Oxidoreductase</keyword>
<dbReference type="STRING" id="98765.A0A2R6P0A4"/>
<comment type="caution">
    <text evidence="5">The sequence shown here is derived from an EMBL/GenBank/DDBJ whole genome shotgun (WGS) entry which is preliminary data.</text>
</comment>
<comment type="similarity">
    <text evidence="1">Belongs to the aldo/keto reductase family.</text>
</comment>
<organism evidence="5 6">
    <name type="scientific">Hermanssonia centrifuga</name>
    <dbReference type="NCBI Taxonomy" id="98765"/>
    <lineage>
        <taxon>Eukaryota</taxon>
        <taxon>Fungi</taxon>
        <taxon>Dikarya</taxon>
        <taxon>Basidiomycota</taxon>
        <taxon>Agaricomycotina</taxon>
        <taxon>Agaricomycetes</taxon>
        <taxon>Polyporales</taxon>
        <taxon>Meruliaceae</taxon>
        <taxon>Hermanssonia</taxon>
    </lineage>
</organism>
<dbReference type="Gene3D" id="3.20.20.100">
    <property type="entry name" value="NADP-dependent oxidoreductase domain"/>
    <property type="match status" value="1"/>
</dbReference>
<reference evidence="5 6" key="1">
    <citation type="submission" date="2018-02" db="EMBL/GenBank/DDBJ databases">
        <title>Genome sequence of the basidiomycete white-rot fungus Phlebia centrifuga.</title>
        <authorList>
            <person name="Granchi Z."/>
            <person name="Peng M."/>
            <person name="de Vries R.P."/>
            <person name="Hilden K."/>
            <person name="Makela M.R."/>
            <person name="Grigoriev I."/>
            <person name="Riley R."/>
        </authorList>
    </citation>
    <scope>NUCLEOTIDE SEQUENCE [LARGE SCALE GENOMIC DNA]</scope>
    <source>
        <strain evidence="5 6">FBCC195</strain>
    </source>
</reference>
<dbReference type="SUPFAM" id="SSF51430">
    <property type="entry name" value="NAD(P)-linked oxidoreductase"/>
    <property type="match status" value="1"/>
</dbReference>
<feature type="domain" description="NADP-dependent oxidoreductase" evidence="4">
    <location>
        <begin position="17"/>
        <end position="95"/>
    </location>
</feature>
<dbReference type="InterPro" id="IPR023210">
    <property type="entry name" value="NADP_OxRdtase_dom"/>
</dbReference>
<gene>
    <name evidence="5" type="ORF">PHLCEN_2v6139</name>
</gene>
<accession>A0A2R6P0A4</accession>
<proteinExistence type="inferred from homology"/>
<dbReference type="OrthoDB" id="416253at2759"/>
<dbReference type="AlphaFoldDB" id="A0A2R6P0A4"/>
<dbReference type="EMBL" id="MLYV02000600">
    <property type="protein sequence ID" value="PSR82069.1"/>
    <property type="molecule type" value="Genomic_DNA"/>
</dbReference>
<dbReference type="InterPro" id="IPR020471">
    <property type="entry name" value="AKR"/>
</dbReference>
<evidence type="ECO:0000256" key="3">
    <source>
        <dbReference type="ARBA" id="ARBA00023002"/>
    </source>
</evidence>
<evidence type="ECO:0000259" key="4">
    <source>
        <dbReference type="Pfam" id="PF00248"/>
    </source>
</evidence>
<dbReference type="InterPro" id="IPR036812">
    <property type="entry name" value="NAD(P)_OxRdtase_dom_sf"/>
</dbReference>
<keyword evidence="2" id="KW-0521">NADP</keyword>
<evidence type="ECO:0000256" key="1">
    <source>
        <dbReference type="ARBA" id="ARBA00007905"/>
    </source>
</evidence>
<dbReference type="Proteomes" id="UP000186601">
    <property type="component" value="Unassembled WGS sequence"/>
</dbReference>